<evidence type="ECO:0000313" key="2">
    <source>
        <dbReference type="Proteomes" id="UP000283630"/>
    </source>
</evidence>
<organism evidence="1 2">
    <name type="scientific">Dorea formicigenerans</name>
    <dbReference type="NCBI Taxonomy" id="39486"/>
    <lineage>
        <taxon>Bacteria</taxon>
        <taxon>Bacillati</taxon>
        <taxon>Bacillota</taxon>
        <taxon>Clostridia</taxon>
        <taxon>Lachnospirales</taxon>
        <taxon>Lachnospiraceae</taxon>
        <taxon>Dorea</taxon>
    </lineage>
</organism>
<dbReference type="AlphaFoldDB" id="A0A412M9Z3"/>
<accession>A0A412M9Z3</accession>
<protein>
    <recommendedName>
        <fullName evidence="3">C_GCAxxG_C_C family protein</fullName>
    </recommendedName>
</protein>
<evidence type="ECO:0008006" key="3">
    <source>
        <dbReference type="Google" id="ProtNLM"/>
    </source>
</evidence>
<dbReference type="Proteomes" id="UP000283630">
    <property type="component" value="Unassembled WGS sequence"/>
</dbReference>
<dbReference type="EMBL" id="QRWH01000023">
    <property type="protein sequence ID" value="RGT06751.1"/>
    <property type="molecule type" value="Genomic_DNA"/>
</dbReference>
<reference evidence="1 2" key="1">
    <citation type="submission" date="2018-08" db="EMBL/GenBank/DDBJ databases">
        <title>A genome reference for cultivated species of the human gut microbiota.</title>
        <authorList>
            <person name="Zou Y."/>
            <person name="Xue W."/>
            <person name="Luo G."/>
        </authorList>
    </citation>
    <scope>NUCLEOTIDE SEQUENCE [LARGE SCALE GENOMIC DNA]</scope>
    <source>
        <strain evidence="1 2">AF19-4AC</strain>
    </source>
</reference>
<proteinExistence type="predicted"/>
<comment type="caution">
    <text evidence="1">The sequence shown here is derived from an EMBL/GenBank/DDBJ whole genome shotgun (WGS) entry which is preliminary data.</text>
</comment>
<dbReference type="NCBIfam" id="TIGR01909">
    <property type="entry name" value="C_GCAxxG_C_C"/>
    <property type="match status" value="1"/>
</dbReference>
<gene>
    <name evidence="1" type="ORF">DWX53_15355</name>
</gene>
<name>A0A412M9Z3_9FIRM</name>
<dbReference type="Pfam" id="PF09719">
    <property type="entry name" value="C_GCAxxG_C_C"/>
    <property type="match status" value="1"/>
</dbReference>
<evidence type="ECO:0000313" key="1">
    <source>
        <dbReference type="EMBL" id="RGT06751.1"/>
    </source>
</evidence>
<dbReference type="InterPro" id="IPR010181">
    <property type="entry name" value="CGCAxxGCC_motif"/>
</dbReference>
<sequence>MTYYKGKGMNCAETTLLAANEAWNLEIPEDSIKLMGGFGGGMGSGNVCGAISGGIAALSYRFVKETGHKSPELMKYVKEYVLSVQKEMGSINCRDLHIQYATAEEKCYPTIEQIVKILDQIYKAACYELNNDNILKDAP</sequence>